<evidence type="ECO:0000256" key="2">
    <source>
        <dbReference type="ARBA" id="ARBA00022606"/>
    </source>
</evidence>
<evidence type="ECO:0000313" key="6">
    <source>
        <dbReference type="Proteomes" id="UP001153712"/>
    </source>
</evidence>
<feature type="region of interest" description="Disordered" evidence="3">
    <location>
        <begin position="340"/>
        <end position="424"/>
    </location>
</feature>
<dbReference type="PANTHER" id="PTHR11188">
    <property type="entry name" value="ARRESTIN DOMAIN CONTAINING PROTEIN"/>
    <property type="match status" value="1"/>
</dbReference>
<evidence type="ECO:0000313" key="5">
    <source>
        <dbReference type="EMBL" id="CAG9859955.1"/>
    </source>
</evidence>
<evidence type="ECO:0000256" key="3">
    <source>
        <dbReference type="SAM" id="MobiDB-lite"/>
    </source>
</evidence>
<name>A0A9N9TNG6_PHYSR</name>
<keyword evidence="2" id="KW-0716">Sensory transduction</keyword>
<proteinExistence type="inferred from homology"/>
<dbReference type="InterPro" id="IPR014756">
    <property type="entry name" value="Ig_E-set"/>
</dbReference>
<dbReference type="EMBL" id="OU900096">
    <property type="protein sequence ID" value="CAG9859955.1"/>
    <property type="molecule type" value="Genomic_DNA"/>
</dbReference>
<protein>
    <recommendedName>
        <fullName evidence="4">Arrestin C-terminal-like domain-containing protein</fullName>
    </recommendedName>
</protein>
<dbReference type="Pfam" id="PF02752">
    <property type="entry name" value="Arrestin_C"/>
    <property type="match status" value="1"/>
</dbReference>
<dbReference type="Proteomes" id="UP001153712">
    <property type="component" value="Chromosome 3"/>
</dbReference>
<dbReference type="OrthoDB" id="7785529at2759"/>
<feature type="compositionally biased region" description="Low complexity" evidence="3">
    <location>
        <begin position="341"/>
        <end position="358"/>
    </location>
</feature>
<dbReference type="InterPro" id="IPR011022">
    <property type="entry name" value="Arrestin_C-like"/>
</dbReference>
<evidence type="ECO:0000259" key="4">
    <source>
        <dbReference type="SMART" id="SM01017"/>
    </source>
</evidence>
<dbReference type="SUPFAM" id="SSF81296">
    <property type="entry name" value="E set domains"/>
    <property type="match status" value="2"/>
</dbReference>
<comment type="similarity">
    <text evidence="1">Belongs to the arrestin family.</text>
</comment>
<dbReference type="InterPro" id="IPR050357">
    <property type="entry name" value="Arrestin_domain-protein"/>
</dbReference>
<sequence>MAQCKVWLDNYNTGQYFPGSQIQGKVVLNFTSETKCRSVKLRLFGLEHTEWTTTEEYTEPGSNERRTRDITIEGNNEIFSTELILYGAQTGTTTLSAGQHIYPFNLNLPIEIPASYNNEYGSVLFKLISIVDRPMAFDYKDEVIFLVASLIDLNHLRKPELLESTSYSDDKTVCCLCCAQGPITMDVTLPKRTLVPEETVNVSVRMSNLSNTNIEGVELKLKQVINCSVTTPQRDSKTINNTIIHLKEVGLGAHGENTYVFPVKLPSNSPIPNFTLCQLFKVHYKYTVTAVLPGVHSNLEVEMYPEIGNIEIGHQAPFGGYQPPPVTTYPVAQPSYPPAGPGYQQYPQYPQGGNPSQNYQDPALPPYGAPPPGVYPSAGAFPPPATMPSFTGYTPKAQEAAGYPSAPPAMPPAQLPPSYDSIEK</sequence>
<feature type="compositionally biased region" description="Pro residues" evidence="3">
    <location>
        <begin position="405"/>
        <end position="415"/>
    </location>
</feature>
<dbReference type="AlphaFoldDB" id="A0A9N9TNG6"/>
<accession>A0A9N9TNG6</accession>
<feature type="compositionally biased region" description="Pro residues" evidence="3">
    <location>
        <begin position="363"/>
        <end position="374"/>
    </location>
</feature>
<dbReference type="GO" id="GO:0005737">
    <property type="term" value="C:cytoplasm"/>
    <property type="evidence" value="ECO:0007669"/>
    <property type="project" value="TreeGrafter"/>
</dbReference>
<dbReference type="Gene3D" id="2.60.40.640">
    <property type="match status" value="2"/>
</dbReference>
<dbReference type="InterPro" id="IPR011021">
    <property type="entry name" value="Arrestin-like_N"/>
</dbReference>
<dbReference type="PANTHER" id="PTHR11188:SF176">
    <property type="entry name" value="ARRESTIN DOMAIN-CONTAINING PROTEIN 1"/>
    <property type="match status" value="1"/>
</dbReference>
<gene>
    <name evidence="5" type="ORF">PHYEVI_LOCUS6314</name>
</gene>
<keyword evidence="6" id="KW-1185">Reference proteome</keyword>
<dbReference type="Pfam" id="PF00339">
    <property type="entry name" value="Arrestin_N"/>
    <property type="match status" value="1"/>
</dbReference>
<dbReference type="InterPro" id="IPR014752">
    <property type="entry name" value="Arrestin-like_C"/>
</dbReference>
<evidence type="ECO:0000256" key="1">
    <source>
        <dbReference type="ARBA" id="ARBA00005298"/>
    </source>
</evidence>
<organism evidence="5 6">
    <name type="scientific">Phyllotreta striolata</name>
    <name type="common">Striped flea beetle</name>
    <name type="synonym">Crioceris striolata</name>
    <dbReference type="NCBI Taxonomy" id="444603"/>
    <lineage>
        <taxon>Eukaryota</taxon>
        <taxon>Metazoa</taxon>
        <taxon>Ecdysozoa</taxon>
        <taxon>Arthropoda</taxon>
        <taxon>Hexapoda</taxon>
        <taxon>Insecta</taxon>
        <taxon>Pterygota</taxon>
        <taxon>Neoptera</taxon>
        <taxon>Endopterygota</taxon>
        <taxon>Coleoptera</taxon>
        <taxon>Polyphaga</taxon>
        <taxon>Cucujiformia</taxon>
        <taxon>Chrysomeloidea</taxon>
        <taxon>Chrysomelidae</taxon>
        <taxon>Galerucinae</taxon>
        <taxon>Alticini</taxon>
        <taxon>Phyllotreta</taxon>
    </lineage>
</organism>
<dbReference type="GO" id="GO:0015031">
    <property type="term" value="P:protein transport"/>
    <property type="evidence" value="ECO:0007669"/>
    <property type="project" value="TreeGrafter"/>
</dbReference>
<reference evidence="5" key="1">
    <citation type="submission" date="2022-01" db="EMBL/GenBank/DDBJ databases">
        <authorList>
            <person name="King R."/>
        </authorList>
    </citation>
    <scope>NUCLEOTIDE SEQUENCE</scope>
</reference>
<feature type="domain" description="Arrestin C-terminal-like" evidence="4">
    <location>
        <begin position="179"/>
        <end position="312"/>
    </location>
</feature>
<dbReference type="SMART" id="SM01017">
    <property type="entry name" value="Arrestin_C"/>
    <property type="match status" value="1"/>
</dbReference>